<name>A0A975W9E3_9RHOB</name>
<dbReference type="SUPFAM" id="SSF48452">
    <property type="entry name" value="TPR-like"/>
    <property type="match status" value="1"/>
</dbReference>
<organism evidence="5 6">
    <name type="scientific">Marinovum algicola</name>
    <dbReference type="NCBI Taxonomy" id="42444"/>
    <lineage>
        <taxon>Bacteria</taxon>
        <taxon>Pseudomonadati</taxon>
        <taxon>Pseudomonadota</taxon>
        <taxon>Alphaproteobacteria</taxon>
        <taxon>Rhodobacterales</taxon>
        <taxon>Roseobacteraceae</taxon>
        <taxon>Marinovum</taxon>
    </lineage>
</organism>
<dbReference type="GeneID" id="80818030"/>
<keyword evidence="6" id="KW-1185">Reference proteome</keyword>
<accession>A0A975W9E3</accession>
<reference evidence="5 6" key="1">
    <citation type="submission" date="2016-10" db="EMBL/GenBank/DDBJ databases">
        <authorList>
            <person name="Varghese N."/>
            <person name="Submissions S."/>
        </authorList>
    </citation>
    <scope>NUCLEOTIDE SEQUENCE [LARGE SCALE GENOMIC DNA]</scope>
    <source>
        <strain evidence="5 6">FF3</strain>
    </source>
</reference>
<keyword evidence="2 3" id="KW-0802">TPR repeat</keyword>
<evidence type="ECO:0000313" key="5">
    <source>
        <dbReference type="EMBL" id="SEJ34721.1"/>
    </source>
</evidence>
<dbReference type="Gene3D" id="1.25.40.10">
    <property type="entry name" value="Tetratricopeptide repeat domain"/>
    <property type="match status" value="1"/>
</dbReference>
<feature type="signal peptide" evidence="4">
    <location>
        <begin position="1"/>
        <end position="19"/>
    </location>
</feature>
<dbReference type="Proteomes" id="UP000182932">
    <property type="component" value="Unassembled WGS sequence"/>
</dbReference>
<gene>
    <name evidence="5" type="ORF">SAMN04487940_10562</name>
</gene>
<dbReference type="InterPro" id="IPR011990">
    <property type="entry name" value="TPR-like_helical_dom_sf"/>
</dbReference>
<dbReference type="InterPro" id="IPR050498">
    <property type="entry name" value="Ycf3"/>
</dbReference>
<evidence type="ECO:0000256" key="1">
    <source>
        <dbReference type="ARBA" id="ARBA00022737"/>
    </source>
</evidence>
<dbReference type="PANTHER" id="PTHR44858">
    <property type="entry name" value="TETRATRICOPEPTIDE REPEAT PROTEIN 6"/>
    <property type="match status" value="1"/>
</dbReference>
<sequence length="186" mass="20650">MSRLALIVLALLLPLTARAETCPPPPDHTETFDGLFEEVQAAPDAGAAQQVVNRMWALWADAPDARAQEILDRGMRRRSAYDFLGAMQDFDRLIAYCPDYAEGYNQRGFVSFIRQDYPAALIDLDRVIALSPRHTGALTGRALTLMALGRTAEARADLLVALALNPWLPERRFLDQLTPGPEETDL</sequence>
<evidence type="ECO:0000256" key="4">
    <source>
        <dbReference type="SAM" id="SignalP"/>
    </source>
</evidence>
<dbReference type="PROSITE" id="PS50005">
    <property type="entry name" value="TPR"/>
    <property type="match status" value="1"/>
</dbReference>
<dbReference type="RefSeq" id="WP_074836168.1">
    <property type="nucleotide sequence ID" value="NZ_CATLQZ010000014.1"/>
</dbReference>
<comment type="caution">
    <text evidence="5">The sequence shown here is derived from an EMBL/GenBank/DDBJ whole genome shotgun (WGS) entry which is preliminary data.</text>
</comment>
<feature type="chain" id="PRO_5037606787" description="Tetratricopeptide repeat protein" evidence="4">
    <location>
        <begin position="20"/>
        <end position="186"/>
    </location>
</feature>
<evidence type="ECO:0000256" key="2">
    <source>
        <dbReference type="ARBA" id="ARBA00022803"/>
    </source>
</evidence>
<proteinExistence type="predicted"/>
<evidence type="ECO:0000256" key="3">
    <source>
        <dbReference type="PROSITE-ProRule" id="PRU00339"/>
    </source>
</evidence>
<protein>
    <recommendedName>
        <fullName evidence="7">Tetratricopeptide repeat protein</fullName>
    </recommendedName>
</protein>
<dbReference type="SMART" id="SM00028">
    <property type="entry name" value="TPR"/>
    <property type="match status" value="2"/>
</dbReference>
<dbReference type="PANTHER" id="PTHR44858:SF1">
    <property type="entry name" value="UDP-N-ACETYLGLUCOSAMINE--PEPTIDE N-ACETYLGLUCOSAMINYLTRANSFERASE SPINDLY-RELATED"/>
    <property type="match status" value="1"/>
</dbReference>
<evidence type="ECO:0000313" key="6">
    <source>
        <dbReference type="Proteomes" id="UP000182932"/>
    </source>
</evidence>
<dbReference type="AlphaFoldDB" id="A0A975W9E3"/>
<feature type="repeat" description="TPR" evidence="3">
    <location>
        <begin position="101"/>
        <end position="134"/>
    </location>
</feature>
<dbReference type="InterPro" id="IPR019734">
    <property type="entry name" value="TPR_rpt"/>
</dbReference>
<keyword evidence="1" id="KW-0677">Repeat</keyword>
<evidence type="ECO:0008006" key="7">
    <source>
        <dbReference type="Google" id="ProtNLM"/>
    </source>
</evidence>
<dbReference type="EMBL" id="FNYY01000005">
    <property type="protein sequence ID" value="SEJ34721.1"/>
    <property type="molecule type" value="Genomic_DNA"/>
</dbReference>
<keyword evidence="4" id="KW-0732">Signal</keyword>